<dbReference type="GO" id="GO:0016491">
    <property type="term" value="F:oxidoreductase activity"/>
    <property type="evidence" value="ECO:0007669"/>
    <property type="project" value="InterPro"/>
</dbReference>
<proteinExistence type="predicted"/>
<accession>G2LHR2</accession>
<dbReference type="AlphaFoldDB" id="G2LHR2"/>
<evidence type="ECO:0000313" key="2">
    <source>
        <dbReference type="EMBL" id="AEP10972.1"/>
    </source>
</evidence>
<dbReference type="InterPro" id="IPR017938">
    <property type="entry name" value="Riboflavin_synthase-like_b-brl"/>
</dbReference>
<organism evidence="2 3">
    <name type="scientific">Chloracidobacterium thermophilum (strain B)</name>
    <dbReference type="NCBI Taxonomy" id="981222"/>
    <lineage>
        <taxon>Bacteria</taxon>
        <taxon>Pseudomonadati</taxon>
        <taxon>Acidobacteriota</taxon>
        <taxon>Terriglobia</taxon>
        <taxon>Terriglobales</taxon>
        <taxon>Acidobacteriaceae</taxon>
        <taxon>Chloracidobacterium</taxon>
    </lineage>
</organism>
<dbReference type="Gene3D" id="2.40.30.10">
    <property type="entry name" value="Translation factors"/>
    <property type="match status" value="1"/>
</dbReference>
<sequence>MVKHLFQKRPWLPCSAPGCKPAEQILLTPNVPVDHVAAACFCRKTGFSDRRIAVQDIRLTVTGHRTFGSYGHLTLTAAEPLTFAPGQFAMLKPAGALDPMWRRAMAIYRLRRSGAGSQVEFIYQVFGRGTQALRRVHAGDAVQALLPLGRPFDIAPVAVGGREALLVAGGVGSAALLALAEQLKREQVATRLFLGGRSTVDLIGLEDFTALGIPVHVATNDGSRGVRGFVTTPFERFLHDHADEVRSGKFVVYACGPGPMLERVAALTAAACILTYVSVEERMACGFGVCVGCVVAVRGQDGATDYRRACVEGPVFRADELEWT</sequence>
<dbReference type="Pfam" id="PF10418">
    <property type="entry name" value="DHODB_Fe-S_bind"/>
    <property type="match status" value="1"/>
</dbReference>
<evidence type="ECO:0000313" key="3">
    <source>
        <dbReference type="Proteomes" id="UP000006791"/>
    </source>
</evidence>
<evidence type="ECO:0000259" key="1">
    <source>
        <dbReference type="PROSITE" id="PS51384"/>
    </source>
</evidence>
<dbReference type="InterPro" id="IPR019480">
    <property type="entry name" value="Dihydroorotate_DH_Fe-S-bd"/>
</dbReference>
<dbReference type="PANTHER" id="PTHR43513">
    <property type="entry name" value="DIHYDROOROTATE DEHYDROGENASE B (NAD(+)), ELECTRON TRANSFER SUBUNIT"/>
    <property type="match status" value="1"/>
</dbReference>
<dbReference type="Gene3D" id="2.10.240.10">
    <property type="entry name" value="Dihydroorotate dehydrogenase, electron transfer subunit"/>
    <property type="match status" value="1"/>
</dbReference>
<dbReference type="InterPro" id="IPR039261">
    <property type="entry name" value="FNR_nucleotide-bd"/>
</dbReference>
<dbReference type="Gene3D" id="3.40.50.80">
    <property type="entry name" value="Nucleotide-binding domain of ferredoxin-NADP reductase (FNR) module"/>
    <property type="match status" value="1"/>
</dbReference>
<dbReference type="SUPFAM" id="SSF52343">
    <property type="entry name" value="Ferredoxin reductase-like, C-terminal NADP-linked domain"/>
    <property type="match status" value="1"/>
</dbReference>
<dbReference type="PANTHER" id="PTHR43513:SF3">
    <property type="entry name" value="DIHYDROOROTATE DEHYDROGENASE B (NAD(+)), ELECTRON TRANSFER SUBUNIT-RELATED"/>
    <property type="match status" value="1"/>
</dbReference>
<name>G2LHR2_CHLTF</name>
<gene>
    <name evidence="2" type="ordered locus">Cabther_A0199</name>
</gene>
<dbReference type="SUPFAM" id="SSF63380">
    <property type="entry name" value="Riboflavin synthase domain-like"/>
    <property type="match status" value="1"/>
</dbReference>
<dbReference type="InterPro" id="IPR037117">
    <property type="entry name" value="Dihydroorotate_DH_ele_sf"/>
</dbReference>
<dbReference type="EMBL" id="CP002514">
    <property type="protein sequence ID" value="AEP10972.1"/>
    <property type="molecule type" value="Genomic_DNA"/>
</dbReference>
<dbReference type="InterPro" id="IPR017927">
    <property type="entry name" value="FAD-bd_FR_type"/>
</dbReference>
<dbReference type="PRINTS" id="PR00410">
    <property type="entry name" value="PHEHYDRXLASE"/>
</dbReference>
<reference evidence="2 3" key="1">
    <citation type="journal article" date="2012" name="Environ. Microbiol.">
        <title>Complete genome of Candidatus Chloracidobacterium thermophilum, a chlorophyll-based photoheterotroph belonging to the phylum Acidobacteria.</title>
        <authorList>
            <person name="Garcia Costas A.M."/>
            <person name="Liu Z."/>
            <person name="Tomsho L.P."/>
            <person name="Schuster S.C."/>
            <person name="Ward D.M."/>
            <person name="Bryant D.A."/>
        </authorList>
    </citation>
    <scope>NUCLEOTIDE SEQUENCE [LARGE SCALE GENOMIC DNA]</scope>
    <source>
        <strain evidence="2 3">B</strain>
    </source>
</reference>
<dbReference type="InterPro" id="IPR050353">
    <property type="entry name" value="PyrK_electron_transfer"/>
</dbReference>
<feature type="domain" description="FAD-binding FR-type" evidence="1">
    <location>
        <begin position="44"/>
        <end position="154"/>
    </location>
</feature>
<dbReference type="KEGG" id="ctm:Cabther_A0199"/>
<protein>
    <submittedName>
        <fullName evidence="2">2-polyprenylphenol hydroxylase-like flavodoxin oxidoreductase</fullName>
    </submittedName>
</protein>
<dbReference type="HOGENOM" id="CLU_003827_1_2_0"/>
<dbReference type="STRING" id="981222.Cabther_A0199"/>
<dbReference type="Proteomes" id="UP000006791">
    <property type="component" value="Chromosome 1"/>
</dbReference>
<keyword evidence="3" id="KW-1185">Reference proteome</keyword>
<dbReference type="PROSITE" id="PS51384">
    <property type="entry name" value="FAD_FR"/>
    <property type="match status" value="1"/>
</dbReference>